<dbReference type="Pfam" id="PF04014">
    <property type="entry name" value="MazE_antitoxin"/>
    <property type="match status" value="1"/>
</dbReference>
<dbReference type="PROSITE" id="PS51740">
    <property type="entry name" value="SPOVT_ABRB"/>
    <property type="match status" value="1"/>
</dbReference>
<evidence type="ECO:0000256" key="1">
    <source>
        <dbReference type="PROSITE-ProRule" id="PRU01076"/>
    </source>
</evidence>
<organism evidence="3 4">
    <name type="scientific">Candidatus Contendobacter odensis Run_B_J11</name>
    <dbReference type="NCBI Taxonomy" id="1400861"/>
    <lineage>
        <taxon>Bacteria</taxon>
        <taxon>Pseudomonadati</taxon>
        <taxon>Pseudomonadota</taxon>
        <taxon>Gammaproteobacteria</taxon>
        <taxon>Candidatus Competibacteraceae</taxon>
        <taxon>Candidatus Contendibacter</taxon>
    </lineage>
</organism>
<protein>
    <submittedName>
        <fullName evidence="3">Transcriptional regulator, AbrB family</fullName>
    </submittedName>
</protein>
<accession>A0A7U7J5L6</accession>
<dbReference type="Gene3D" id="2.10.260.10">
    <property type="match status" value="1"/>
</dbReference>
<dbReference type="AlphaFoldDB" id="A0A7U7J5L6"/>
<sequence length="81" mass="8820">MQTVLSSKGQTVIPKPIREALGIKPGDRINIVLEGNSARLIPIRQRPTSRVADGAGMLYSDQPPAPVDFDAWNCIRLAKIP</sequence>
<keyword evidence="1" id="KW-0238">DNA-binding</keyword>
<evidence type="ECO:0000313" key="3">
    <source>
        <dbReference type="EMBL" id="CDH47484.1"/>
    </source>
</evidence>
<dbReference type="SMART" id="SM00966">
    <property type="entry name" value="SpoVT_AbrB"/>
    <property type="match status" value="1"/>
</dbReference>
<name>A0A7U7J5L6_9GAMM</name>
<comment type="caution">
    <text evidence="3">The sequence shown here is derived from an EMBL/GenBank/DDBJ whole genome shotgun (WGS) entry which is preliminary data.</text>
</comment>
<dbReference type="EMBL" id="CBTK010000302">
    <property type="protein sequence ID" value="CDH47484.1"/>
    <property type="molecule type" value="Genomic_DNA"/>
</dbReference>
<dbReference type="GO" id="GO:0003677">
    <property type="term" value="F:DNA binding"/>
    <property type="evidence" value="ECO:0007669"/>
    <property type="project" value="UniProtKB-UniRule"/>
</dbReference>
<keyword evidence="4" id="KW-1185">Reference proteome</keyword>
<gene>
    <name evidence="3" type="ORF">BN874_830037</name>
</gene>
<dbReference type="RefSeq" id="WP_051498143.1">
    <property type="nucleotide sequence ID" value="NZ_CBTK010000302.1"/>
</dbReference>
<dbReference type="InterPro" id="IPR037914">
    <property type="entry name" value="SpoVT-AbrB_sf"/>
</dbReference>
<evidence type="ECO:0000313" key="4">
    <source>
        <dbReference type="Proteomes" id="UP000019184"/>
    </source>
</evidence>
<evidence type="ECO:0000259" key="2">
    <source>
        <dbReference type="PROSITE" id="PS51740"/>
    </source>
</evidence>
<reference evidence="3 4" key="1">
    <citation type="journal article" date="2014" name="ISME J.">
        <title>Candidatus Competibacter-lineage genomes retrieved from metagenomes reveal functional metabolic diversity.</title>
        <authorList>
            <person name="McIlroy S.J."/>
            <person name="Albertsen M."/>
            <person name="Andresen E.K."/>
            <person name="Saunders A.M."/>
            <person name="Kristiansen R."/>
            <person name="Stokholm-Bjerregaard M."/>
            <person name="Nielsen K.L."/>
            <person name="Nielsen P.H."/>
        </authorList>
    </citation>
    <scope>NUCLEOTIDE SEQUENCE [LARGE SCALE GENOMIC DNA]</scope>
    <source>
        <strain evidence="3 4">Run_B_J11</strain>
    </source>
</reference>
<dbReference type="SUPFAM" id="SSF89447">
    <property type="entry name" value="AbrB/MazE/MraZ-like"/>
    <property type="match status" value="1"/>
</dbReference>
<feature type="domain" description="SpoVT-AbrB" evidence="2">
    <location>
        <begin position="1"/>
        <end position="45"/>
    </location>
</feature>
<dbReference type="InterPro" id="IPR007159">
    <property type="entry name" value="SpoVT-AbrB_dom"/>
</dbReference>
<proteinExistence type="predicted"/>
<dbReference type="Proteomes" id="UP000019184">
    <property type="component" value="Unassembled WGS sequence"/>
</dbReference>
<dbReference type="OrthoDB" id="9809003at2"/>
<dbReference type="NCBIfam" id="TIGR01439">
    <property type="entry name" value="lp_hng_hel_AbrB"/>
    <property type="match status" value="1"/>
</dbReference>